<dbReference type="Gene3D" id="2.30.40.10">
    <property type="entry name" value="Urease, subunit C, domain 1"/>
    <property type="match status" value="1"/>
</dbReference>
<evidence type="ECO:0000313" key="3">
    <source>
        <dbReference type="Proteomes" id="UP000309992"/>
    </source>
</evidence>
<dbReference type="SUPFAM" id="SSF51338">
    <property type="entry name" value="Composite domain of metallo-dependent hydrolases"/>
    <property type="match status" value="2"/>
</dbReference>
<dbReference type="InterPro" id="IPR011059">
    <property type="entry name" value="Metal-dep_hydrolase_composite"/>
</dbReference>
<dbReference type="InterPro" id="IPR057744">
    <property type="entry name" value="OTAase-like"/>
</dbReference>
<dbReference type="Pfam" id="PF01979">
    <property type="entry name" value="Amidohydro_1"/>
    <property type="match status" value="1"/>
</dbReference>
<sequence>MTVTRSSTERGRLTVLRPSRLFDGVGSALVEDPVVVLDGTTIVAVDHAGCFPAMEHADVVHLDGATLVPGLIDTHVHLCFDAGHDVVGGLARRDRAAALAAMARAARIALSAGVTTVRDLGDLDYLSLTLREGDHGGPLPTIVAAGPPITSPGGHCHFLGGEAAGVDGVRRAVRAHAERGVDVIKVMASGGHLTPGSHPHEAQFATDELRAIVDEAHRFSLPVTAHAHSTGAIADAVAAGVDGLEHVSFQTATGVVPAPRELVAAIADRRIDVGATLGFVAHPGVEPPPALRAALPMLRENLRRLIDAGAPVVIGTDAGIAPIKPHDVLPRALIDLAELGPTSVQALRTVTSHAAGVLGLAHRKGRLAPGYDADLLAVDGDPLADLSALCRVRAVYAKGVAVPIQATTEERRLS</sequence>
<dbReference type="PANTHER" id="PTHR43135">
    <property type="entry name" value="ALPHA-D-RIBOSE 1-METHYLPHOSPHONATE 5-TRIPHOSPHATE DIPHOSPHATASE"/>
    <property type="match status" value="1"/>
</dbReference>
<accession>A0ABY2S479</accession>
<dbReference type="InterPro" id="IPR051781">
    <property type="entry name" value="Metallo-dep_Hydrolase"/>
</dbReference>
<name>A0ABY2S479_9PSEU</name>
<dbReference type="PANTHER" id="PTHR43135:SF3">
    <property type="entry name" value="ALPHA-D-RIBOSE 1-METHYLPHOSPHONATE 5-TRIPHOSPHATE DIPHOSPHATASE"/>
    <property type="match status" value="1"/>
</dbReference>
<proteinExistence type="predicted"/>
<evidence type="ECO:0000313" key="2">
    <source>
        <dbReference type="EMBL" id="TKG70608.1"/>
    </source>
</evidence>
<keyword evidence="3" id="KW-1185">Reference proteome</keyword>
<dbReference type="CDD" id="cd01299">
    <property type="entry name" value="Met_dep_hydrolase_A"/>
    <property type="match status" value="1"/>
</dbReference>
<dbReference type="RefSeq" id="WP_137095594.1">
    <property type="nucleotide sequence ID" value="NZ_SWMS01000008.1"/>
</dbReference>
<dbReference type="Proteomes" id="UP000309992">
    <property type="component" value="Unassembled WGS sequence"/>
</dbReference>
<protein>
    <submittedName>
        <fullName evidence="2">Amidohydrolase family protein</fullName>
    </submittedName>
</protein>
<reference evidence="2 3" key="1">
    <citation type="journal article" date="2015" name="Antonie Van Leeuwenhoek">
        <title>Prauserella endophytica sp. nov., an endophytic actinobacterium isolated from Tamarix taklamakanensis.</title>
        <authorList>
            <person name="Liu J.M."/>
            <person name="Habden X."/>
            <person name="Guo L."/>
            <person name="Tuo L."/>
            <person name="Jiang Z.K."/>
            <person name="Liu S.W."/>
            <person name="Liu X.F."/>
            <person name="Chen L."/>
            <person name="Li R.F."/>
            <person name="Zhang Y.Q."/>
            <person name="Sun C.H."/>
        </authorList>
    </citation>
    <scope>NUCLEOTIDE SEQUENCE [LARGE SCALE GENOMIC DNA]</scope>
    <source>
        <strain evidence="2 3">CGMCC 4.7182</strain>
    </source>
</reference>
<dbReference type="EMBL" id="SWMS01000008">
    <property type="protein sequence ID" value="TKG70608.1"/>
    <property type="molecule type" value="Genomic_DNA"/>
</dbReference>
<feature type="domain" description="Amidohydrolase-related" evidence="1">
    <location>
        <begin position="66"/>
        <end position="401"/>
    </location>
</feature>
<dbReference type="InterPro" id="IPR006680">
    <property type="entry name" value="Amidohydro-rel"/>
</dbReference>
<evidence type="ECO:0000259" key="1">
    <source>
        <dbReference type="Pfam" id="PF01979"/>
    </source>
</evidence>
<dbReference type="Gene3D" id="3.20.20.140">
    <property type="entry name" value="Metal-dependent hydrolases"/>
    <property type="match status" value="1"/>
</dbReference>
<gene>
    <name evidence="2" type="ORF">FCN18_17200</name>
</gene>
<comment type="caution">
    <text evidence="2">The sequence shown here is derived from an EMBL/GenBank/DDBJ whole genome shotgun (WGS) entry which is preliminary data.</text>
</comment>
<organism evidence="2 3">
    <name type="scientific">Prauserella endophytica</name>
    <dbReference type="NCBI Taxonomy" id="1592324"/>
    <lineage>
        <taxon>Bacteria</taxon>
        <taxon>Bacillati</taxon>
        <taxon>Actinomycetota</taxon>
        <taxon>Actinomycetes</taxon>
        <taxon>Pseudonocardiales</taxon>
        <taxon>Pseudonocardiaceae</taxon>
        <taxon>Prauserella</taxon>
        <taxon>Prauserella coralliicola group</taxon>
    </lineage>
</organism>
<dbReference type="InterPro" id="IPR032466">
    <property type="entry name" value="Metal_Hydrolase"/>
</dbReference>
<dbReference type="SUPFAM" id="SSF51556">
    <property type="entry name" value="Metallo-dependent hydrolases"/>
    <property type="match status" value="1"/>
</dbReference>